<protein>
    <recommendedName>
        <fullName evidence="5">RRM domain-containing protein</fullName>
    </recommendedName>
</protein>
<dbReference type="SUPFAM" id="SSF54928">
    <property type="entry name" value="RNA-binding domain, RBD"/>
    <property type="match status" value="2"/>
</dbReference>
<dbReference type="PANTHER" id="PTHR48026:SF14">
    <property type="entry name" value="HETEROGENEOUS NUCLEAR RIBONUCLEOPROTEIN A1"/>
    <property type="match status" value="1"/>
</dbReference>
<evidence type="ECO:0000256" key="3">
    <source>
        <dbReference type="PROSITE-ProRule" id="PRU00176"/>
    </source>
</evidence>
<dbReference type="Ensembl" id="ENSCINT00000012771.3">
    <property type="protein sequence ID" value="ENSCINP00000012771.3"/>
    <property type="gene ID" value="ENSCING00000017374.2"/>
</dbReference>
<sequence>SGKEEEQSRKLFVGGINHDTTDDGMSAYFSKYGNVTDCVVIRDNGRSKGFGFVTFETEEEADACMDDRPHTLDSRTIDVKRAVSREESSKPGAHVQVKKIFIGGVKEGCDENALREYFNTFTGNARIESVEIPLDRETTRPKGFAFVTFDDFDVVDKLVAKRIHEIGGFRCEVKKALSKQEMDRAKQDLETRQSRFGGSRSRGGGGGRGGGRGRNRGDYGGGYGKGYGGYDDYDDYGGNFGPMRGQHGQRSSGPYGSGYGSYGSGGRGGGYGGRGNAGYEGGYANDGYGGGYGNDGYGNYSNGGYGGGSYGNSGYGAGGGNYGNGGGNQTSDSGYGNYGSGYGSYGNSEGKTGQY</sequence>
<dbReference type="OMA" id="CARPHEA"/>
<proteinExistence type="predicted"/>
<organism evidence="6 7">
    <name type="scientific">Ciona intestinalis</name>
    <name type="common">Transparent sea squirt</name>
    <name type="synonym">Ascidia intestinalis</name>
    <dbReference type="NCBI Taxonomy" id="7719"/>
    <lineage>
        <taxon>Eukaryota</taxon>
        <taxon>Metazoa</taxon>
        <taxon>Chordata</taxon>
        <taxon>Tunicata</taxon>
        <taxon>Ascidiacea</taxon>
        <taxon>Phlebobranchia</taxon>
        <taxon>Cionidae</taxon>
        <taxon>Ciona</taxon>
    </lineage>
</organism>
<dbReference type="Pfam" id="PF00076">
    <property type="entry name" value="RRM_1"/>
    <property type="match status" value="2"/>
</dbReference>
<evidence type="ECO:0000313" key="6">
    <source>
        <dbReference type="Ensembl" id="ENSCINP00000012771.3"/>
    </source>
</evidence>
<feature type="region of interest" description="Disordered" evidence="4">
    <location>
        <begin position="240"/>
        <end position="259"/>
    </location>
</feature>
<dbReference type="GO" id="GO:0048026">
    <property type="term" value="P:positive regulation of mRNA splicing, via spliceosome"/>
    <property type="evidence" value="ECO:0000318"/>
    <property type="project" value="GO_Central"/>
</dbReference>
<dbReference type="GO" id="GO:0005634">
    <property type="term" value="C:nucleus"/>
    <property type="evidence" value="ECO:0000318"/>
    <property type="project" value="GO_Central"/>
</dbReference>
<reference evidence="6" key="2">
    <citation type="submission" date="2025-08" db="UniProtKB">
        <authorList>
            <consortium name="Ensembl"/>
        </authorList>
    </citation>
    <scope>IDENTIFICATION</scope>
</reference>
<evidence type="ECO:0000259" key="5">
    <source>
        <dbReference type="PROSITE" id="PS50102"/>
    </source>
</evidence>
<keyword evidence="2 3" id="KW-0694">RNA-binding</keyword>
<keyword evidence="7" id="KW-1185">Reference proteome</keyword>
<accession>F7B1Z2</accession>
<dbReference type="SMART" id="SM00360">
    <property type="entry name" value="RRM"/>
    <property type="match status" value="2"/>
</dbReference>
<evidence type="ECO:0000256" key="4">
    <source>
        <dbReference type="SAM" id="MobiDB-lite"/>
    </source>
</evidence>
<dbReference type="Proteomes" id="UP000008144">
    <property type="component" value="Unassembled WGS sequence"/>
</dbReference>
<feature type="region of interest" description="Disordered" evidence="4">
    <location>
        <begin position="182"/>
        <end position="218"/>
    </location>
</feature>
<dbReference type="GO" id="GO:0034046">
    <property type="term" value="F:poly(G) binding"/>
    <property type="evidence" value="ECO:0000318"/>
    <property type="project" value="GO_Central"/>
</dbReference>
<dbReference type="InterPro" id="IPR012677">
    <property type="entry name" value="Nucleotide-bd_a/b_plait_sf"/>
</dbReference>
<keyword evidence="1" id="KW-0677">Repeat</keyword>
<dbReference type="InParanoid" id="F7B1Z2"/>
<dbReference type="InterPro" id="IPR035979">
    <property type="entry name" value="RBD_domain_sf"/>
</dbReference>
<evidence type="ECO:0000256" key="1">
    <source>
        <dbReference type="ARBA" id="ARBA00022737"/>
    </source>
</evidence>
<dbReference type="HOGENOM" id="CLU_012062_1_3_1"/>
<dbReference type="FunCoup" id="F7B1Z2">
    <property type="interactions" value="64"/>
</dbReference>
<feature type="region of interest" description="Disordered" evidence="4">
    <location>
        <begin position="319"/>
        <end position="355"/>
    </location>
</feature>
<dbReference type="STRING" id="7719.ENSCINP00000012771"/>
<dbReference type="AlphaFoldDB" id="F7B1Z2"/>
<feature type="compositionally biased region" description="Basic and acidic residues" evidence="4">
    <location>
        <begin position="182"/>
        <end position="193"/>
    </location>
</feature>
<evidence type="ECO:0000256" key="2">
    <source>
        <dbReference type="ARBA" id="ARBA00022884"/>
    </source>
</evidence>
<dbReference type="PANTHER" id="PTHR48026">
    <property type="entry name" value="HOMOLOGOUS TO DROSOPHILA SQD (SQUID) PROTEIN"/>
    <property type="match status" value="1"/>
</dbReference>
<feature type="domain" description="RRM" evidence="5">
    <location>
        <begin position="98"/>
        <end position="196"/>
    </location>
</feature>
<dbReference type="InterPro" id="IPR000504">
    <property type="entry name" value="RRM_dom"/>
</dbReference>
<feature type="domain" description="RRM" evidence="5">
    <location>
        <begin position="9"/>
        <end position="84"/>
    </location>
</feature>
<evidence type="ECO:0000313" key="7">
    <source>
        <dbReference type="Proteomes" id="UP000008144"/>
    </source>
</evidence>
<reference evidence="6" key="3">
    <citation type="submission" date="2025-09" db="UniProtKB">
        <authorList>
            <consortium name="Ensembl"/>
        </authorList>
    </citation>
    <scope>IDENTIFICATION</scope>
</reference>
<dbReference type="FunFam" id="3.30.70.330:FF:000040">
    <property type="entry name" value="Heterogeneous nuclear ribonucleoprotein A2/B1"/>
    <property type="match status" value="1"/>
</dbReference>
<dbReference type="GO" id="GO:0003730">
    <property type="term" value="F:mRNA 3'-UTR binding"/>
    <property type="evidence" value="ECO:0000318"/>
    <property type="project" value="GO_Central"/>
</dbReference>
<dbReference type="PROSITE" id="PS50102">
    <property type="entry name" value="RRM"/>
    <property type="match status" value="2"/>
</dbReference>
<reference evidence="7" key="1">
    <citation type="journal article" date="2002" name="Science">
        <title>The draft genome of Ciona intestinalis: insights into chordate and vertebrate origins.</title>
        <authorList>
            <person name="Dehal P."/>
            <person name="Satou Y."/>
            <person name="Campbell R.K."/>
            <person name="Chapman J."/>
            <person name="Degnan B."/>
            <person name="De Tomaso A."/>
            <person name="Davidson B."/>
            <person name="Di Gregorio A."/>
            <person name="Gelpke M."/>
            <person name="Goodstein D.M."/>
            <person name="Harafuji N."/>
            <person name="Hastings K.E."/>
            <person name="Ho I."/>
            <person name="Hotta K."/>
            <person name="Huang W."/>
            <person name="Kawashima T."/>
            <person name="Lemaire P."/>
            <person name="Martinez D."/>
            <person name="Meinertzhagen I.A."/>
            <person name="Necula S."/>
            <person name="Nonaka M."/>
            <person name="Putnam N."/>
            <person name="Rash S."/>
            <person name="Saiga H."/>
            <person name="Satake M."/>
            <person name="Terry A."/>
            <person name="Yamada L."/>
            <person name="Wang H.G."/>
            <person name="Awazu S."/>
            <person name="Azumi K."/>
            <person name="Boore J."/>
            <person name="Branno M."/>
            <person name="Chin-Bow S."/>
            <person name="DeSantis R."/>
            <person name="Doyle S."/>
            <person name="Francino P."/>
            <person name="Keys D.N."/>
            <person name="Haga S."/>
            <person name="Hayashi H."/>
            <person name="Hino K."/>
            <person name="Imai K.S."/>
            <person name="Inaba K."/>
            <person name="Kano S."/>
            <person name="Kobayashi K."/>
            <person name="Kobayashi M."/>
            <person name="Lee B.I."/>
            <person name="Makabe K.W."/>
            <person name="Manohar C."/>
            <person name="Matassi G."/>
            <person name="Medina M."/>
            <person name="Mochizuki Y."/>
            <person name="Mount S."/>
            <person name="Morishita T."/>
            <person name="Miura S."/>
            <person name="Nakayama A."/>
            <person name="Nishizaka S."/>
            <person name="Nomoto H."/>
            <person name="Ohta F."/>
            <person name="Oishi K."/>
            <person name="Rigoutsos I."/>
            <person name="Sano M."/>
            <person name="Sasaki A."/>
            <person name="Sasakura Y."/>
            <person name="Shoguchi E."/>
            <person name="Shin-i T."/>
            <person name="Spagnuolo A."/>
            <person name="Stainier D."/>
            <person name="Suzuki M.M."/>
            <person name="Tassy O."/>
            <person name="Takatori N."/>
            <person name="Tokuoka M."/>
            <person name="Yagi K."/>
            <person name="Yoshizaki F."/>
            <person name="Wada S."/>
            <person name="Zhang C."/>
            <person name="Hyatt P.D."/>
            <person name="Larimer F."/>
            <person name="Detter C."/>
            <person name="Doggett N."/>
            <person name="Glavina T."/>
            <person name="Hawkins T."/>
            <person name="Richardson P."/>
            <person name="Lucas S."/>
            <person name="Kohara Y."/>
            <person name="Levine M."/>
            <person name="Satoh N."/>
            <person name="Rokhsar D.S."/>
        </authorList>
    </citation>
    <scope>NUCLEOTIDE SEQUENCE [LARGE SCALE GENOMIC DNA]</scope>
</reference>
<feature type="compositionally biased region" description="Gly residues" evidence="4">
    <location>
        <begin position="200"/>
        <end position="218"/>
    </location>
</feature>
<dbReference type="GeneTree" id="ENSGT00940000168781"/>
<name>F7B1Z2_CIOIN</name>
<feature type="compositionally biased region" description="Gly residues" evidence="4">
    <location>
        <begin position="319"/>
        <end position="328"/>
    </location>
</feature>
<dbReference type="Gene3D" id="3.30.70.330">
    <property type="match status" value="2"/>
</dbReference>